<accession>A0A6G0ZBH6</accession>
<proteinExistence type="predicted"/>
<gene>
    <name evidence="1" type="ORF">FWK35_00013954</name>
</gene>
<evidence type="ECO:0000313" key="1">
    <source>
        <dbReference type="EMBL" id="KAF0767970.1"/>
    </source>
</evidence>
<keyword evidence="1" id="KW-0695">RNA-directed DNA polymerase</keyword>
<keyword evidence="1" id="KW-0548">Nucleotidyltransferase</keyword>
<protein>
    <submittedName>
        <fullName evidence="1">Reverse transcriptase domain-containing protein</fullName>
    </submittedName>
</protein>
<dbReference type="GO" id="GO:0003964">
    <property type="term" value="F:RNA-directed DNA polymerase activity"/>
    <property type="evidence" value="ECO:0007669"/>
    <property type="project" value="UniProtKB-KW"/>
</dbReference>
<dbReference type="OrthoDB" id="6627636at2759"/>
<dbReference type="Proteomes" id="UP000478052">
    <property type="component" value="Unassembled WGS sequence"/>
</dbReference>
<organism evidence="1 2">
    <name type="scientific">Aphis craccivora</name>
    <name type="common">Cowpea aphid</name>
    <dbReference type="NCBI Taxonomy" id="307492"/>
    <lineage>
        <taxon>Eukaryota</taxon>
        <taxon>Metazoa</taxon>
        <taxon>Ecdysozoa</taxon>
        <taxon>Arthropoda</taxon>
        <taxon>Hexapoda</taxon>
        <taxon>Insecta</taxon>
        <taxon>Pterygota</taxon>
        <taxon>Neoptera</taxon>
        <taxon>Paraneoptera</taxon>
        <taxon>Hemiptera</taxon>
        <taxon>Sternorrhyncha</taxon>
        <taxon>Aphidomorpha</taxon>
        <taxon>Aphidoidea</taxon>
        <taxon>Aphididae</taxon>
        <taxon>Aphidini</taxon>
        <taxon>Aphis</taxon>
        <taxon>Aphis</taxon>
    </lineage>
</organism>
<keyword evidence="2" id="KW-1185">Reference proteome</keyword>
<evidence type="ECO:0000313" key="2">
    <source>
        <dbReference type="Proteomes" id="UP000478052"/>
    </source>
</evidence>
<comment type="caution">
    <text evidence="1">The sequence shown here is derived from an EMBL/GenBank/DDBJ whole genome shotgun (WGS) entry which is preliminary data.</text>
</comment>
<dbReference type="PANTHER" id="PTHR19446">
    <property type="entry name" value="REVERSE TRANSCRIPTASES"/>
    <property type="match status" value="1"/>
</dbReference>
<sequence>MHYILGLSPTSTIVTFSRLIYNHICNVKNVIIFLLHLIWDPLIGLPCFIRSTIISIMQYKIISLKAEDINYVSQSGSLPSSVSYKEKEANTGSDIVNLFREHFSNSLQTSVFPDKWKTSYGTPIFKKGYRSNVSNYRPISKISILPKLFSKLVNKKLFPLCEKIICNEQHGFRPKRSSVTNLCISKQTILNAFNNKAQKQSVLSGLPQGDHLLPLLIYFFINDIVKILTTFRSQIEYATLIWRHTNNIGQNTSLSSIQNHIKYNILYIKFKILIQIIA</sequence>
<keyword evidence="1" id="KW-0808">Transferase</keyword>
<name>A0A6G0ZBH6_APHCR</name>
<dbReference type="AlphaFoldDB" id="A0A6G0ZBH6"/>
<reference evidence="1 2" key="1">
    <citation type="submission" date="2019-08" db="EMBL/GenBank/DDBJ databases">
        <title>Whole genome of Aphis craccivora.</title>
        <authorList>
            <person name="Voronova N.V."/>
            <person name="Shulinski R.S."/>
            <person name="Bandarenka Y.V."/>
            <person name="Zhorov D.G."/>
            <person name="Warner D."/>
        </authorList>
    </citation>
    <scope>NUCLEOTIDE SEQUENCE [LARGE SCALE GENOMIC DNA]</scope>
    <source>
        <strain evidence="1">180601</strain>
        <tissue evidence="1">Whole Body</tissue>
    </source>
</reference>
<dbReference type="EMBL" id="VUJU01000859">
    <property type="protein sequence ID" value="KAF0767970.1"/>
    <property type="molecule type" value="Genomic_DNA"/>
</dbReference>